<evidence type="ECO:0000313" key="2">
    <source>
        <dbReference type="EMBL" id="VDL76151.1"/>
    </source>
</evidence>
<evidence type="ECO:0000313" key="4">
    <source>
        <dbReference type="WBParaSite" id="NBR_0001256101-mRNA-1"/>
    </source>
</evidence>
<evidence type="ECO:0000256" key="1">
    <source>
        <dbReference type="SAM" id="MobiDB-lite"/>
    </source>
</evidence>
<protein>
    <submittedName>
        <fullName evidence="2 4">Uncharacterized protein</fullName>
    </submittedName>
</protein>
<organism evidence="4">
    <name type="scientific">Nippostrongylus brasiliensis</name>
    <name type="common">Rat hookworm</name>
    <dbReference type="NCBI Taxonomy" id="27835"/>
    <lineage>
        <taxon>Eukaryota</taxon>
        <taxon>Metazoa</taxon>
        <taxon>Ecdysozoa</taxon>
        <taxon>Nematoda</taxon>
        <taxon>Chromadorea</taxon>
        <taxon>Rhabditida</taxon>
        <taxon>Rhabditina</taxon>
        <taxon>Rhabditomorpha</taxon>
        <taxon>Strongyloidea</taxon>
        <taxon>Heligmosomidae</taxon>
        <taxon>Nippostrongylus</taxon>
    </lineage>
</organism>
<name>A0A0N4Y8K3_NIPBR</name>
<feature type="compositionally biased region" description="Basic and acidic residues" evidence="1">
    <location>
        <begin position="18"/>
        <end position="27"/>
    </location>
</feature>
<dbReference type="EMBL" id="UYSL01020791">
    <property type="protein sequence ID" value="VDL76151.1"/>
    <property type="molecule type" value="Genomic_DNA"/>
</dbReference>
<reference evidence="4" key="1">
    <citation type="submission" date="2017-02" db="UniProtKB">
        <authorList>
            <consortium name="WormBaseParasite"/>
        </authorList>
    </citation>
    <scope>IDENTIFICATION</scope>
</reference>
<sequence length="110" mass="13076">MSDILQIGIFEVVSPEVRQQRREDKAAKDRRRRDEHRPNIFVMPDPDRRRHKMNISFAEPRPHVTGEEVSDRPPKKRRMHEDHRDRTRSRSRPRNTATTSGRALMDATPD</sequence>
<feature type="region of interest" description="Disordered" evidence="1">
    <location>
        <begin position="15"/>
        <end position="110"/>
    </location>
</feature>
<reference evidence="2 3" key="2">
    <citation type="submission" date="2018-11" db="EMBL/GenBank/DDBJ databases">
        <authorList>
            <consortium name="Pathogen Informatics"/>
        </authorList>
    </citation>
    <scope>NUCLEOTIDE SEQUENCE [LARGE SCALE GENOMIC DNA]</scope>
</reference>
<gene>
    <name evidence="2" type="ORF">NBR_LOCUS12562</name>
</gene>
<dbReference type="WBParaSite" id="NBR_0001256101-mRNA-1">
    <property type="protein sequence ID" value="NBR_0001256101-mRNA-1"/>
    <property type="gene ID" value="NBR_0001256101"/>
</dbReference>
<accession>A0A0N4Y8K3</accession>
<proteinExistence type="predicted"/>
<dbReference type="Proteomes" id="UP000271162">
    <property type="component" value="Unassembled WGS sequence"/>
</dbReference>
<feature type="compositionally biased region" description="Basic and acidic residues" evidence="1">
    <location>
        <begin position="60"/>
        <end position="85"/>
    </location>
</feature>
<keyword evidence="3" id="KW-1185">Reference proteome</keyword>
<evidence type="ECO:0000313" key="3">
    <source>
        <dbReference type="Proteomes" id="UP000271162"/>
    </source>
</evidence>
<dbReference type="AlphaFoldDB" id="A0A0N4Y8K3"/>